<dbReference type="GO" id="GO:0016887">
    <property type="term" value="F:ATP hydrolysis activity"/>
    <property type="evidence" value="ECO:0007669"/>
    <property type="project" value="InterPro"/>
</dbReference>
<dbReference type="GO" id="GO:0140664">
    <property type="term" value="F:ATP-dependent DNA damage sensor activity"/>
    <property type="evidence" value="ECO:0007669"/>
    <property type="project" value="InterPro"/>
</dbReference>
<feature type="compositionally biased region" description="Gly residues" evidence="1">
    <location>
        <begin position="206"/>
        <end position="226"/>
    </location>
</feature>
<dbReference type="PANTHER" id="PTHR10073">
    <property type="entry name" value="DNA MISMATCH REPAIR PROTEIN MLH, PMS, MUTL"/>
    <property type="match status" value="1"/>
</dbReference>
<dbReference type="InterPro" id="IPR042120">
    <property type="entry name" value="MutL_C_dimsub"/>
</dbReference>
<keyword evidence="3" id="KW-1185">Reference proteome</keyword>
<feature type="compositionally biased region" description="Low complexity" evidence="1">
    <location>
        <begin position="100"/>
        <end position="124"/>
    </location>
</feature>
<feature type="compositionally biased region" description="Low complexity" evidence="1">
    <location>
        <begin position="172"/>
        <end position="192"/>
    </location>
</feature>
<reference evidence="2 3" key="1">
    <citation type="journal article" date="2017" name="Mol. Biol. Evol.">
        <title>The 4-celled Tetrabaena socialis nuclear genome reveals the essential components for genetic control of cell number at the origin of multicellularity in the volvocine lineage.</title>
        <authorList>
            <person name="Featherston J."/>
            <person name="Arakaki Y."/>
            <person name="Hanschen E.R."/>
            <person name="Ferris P.J."/>
            <person name="Michod R.E."/>
            <person name="Olson B.J.S.C."/>
            <person name="Nozaki H."/>
            <person name="Durand P.M."/>
        </authorList>
    </citation>
    <scope>NUCLEOTIDE SEQUENCE [LARGE SCALE GENOMIC DNA]</scope>
    <source>
        <strain evidence="2 3">NIES-571</strain>
    </source>
</reference>
<gene>
    <name evidence="2" type="ORF">TSOC_012665</name>
</gene>
<feature type="region of interest" description="Disordered" evidence="1">
    <location>
        <begin position="172"/>
        <end position="226"/>
    </location>
</feature>
<sequence length="354" mass="34834">MQTTASIQRRDNLPLLPVDQLLIMPGTGGGGGRRRREARDVEGGREAGVRVRAEHLELFRRNGFDFVERRPDGRLAPVQGGEGGGGKAGGVWGGSFIQTQQQPGAGPQAAGGSAAPAEGQAASAGGSAPAAAAAADDGVALVGPDSGAMQQRGGALAAEAGAEAAGAPTVEAEAGAGPGAMPAAEGGAAAAEGGSGWADGEDGEDGAGGGQWGDGGGASAVGAGDGDGGGGGELLLSCVPVSRATGQLGAEDVAELVALIRAGAPTGRGPGGGGGTAAVQQQRAWEEELRPSKVRSMLASRACRSSIMVGRPLSRPEMKRLLEGLAALRQPYNCPHGRPTMRHVCVLPERAAAD</sequence>
<organism evidence="2 3">
    <name type="scientific">Tetrabaena socialis</name>
    <dbReference type="NCBI Taxonomy" id="47790"/>
    <lineage>
        <taxon>Eukaryota</taxon>
        <taxon>Viridiplantae</taxon>
        <taxon>Chlorophyta</taxon>
        <taxon>core chlorophytes</taxon>
        <taxon>Chlorophyceae</taxon>
        <taxon>CS clade</taxon>
        <taxon>Chlamydomonadales</taxon>
        <taxon>Tetrabaenaceae</taxon>
        <taxon>Tetrabaena</taxon>
    </lineage>
</organism>
<dbReference type="InterPro" id="IPR037198">
    <property type="entry name" value="MutL_C_sf"/>
</dbReference>
<feature type="region of interest" description="Disordered" evidence="1">
    <location>
        <begin position="71"/>
        <end position="124"/>
    </location>
</feature>
<dbReference type="OrthoDB" id="10254304at2759"/>
<dbReference type="GO" id="GO:0006298">
    <property type="term" value="P:mismatch repair"/>
    <property type="evidence" value="ECO:0007669"/>
    <property type="project" value="InterPro"/>
</dbReference>
<dbReference type="Gene3D" id="3.30.1540.20">
    <property type="entry name" value="MutL, C-terminal domain, dimerisation subdomain"/>
    <property type="match status" value="1"/>
</dbReference>
<name>A0A2J7ZMF5_9CHLO</name>
<dbReference type="PANTHER" id="PTHR10073:SF52">
    <property type="entry name" value="MISMATCH REPAIR ENDONUCLEASE PMS2"/>
    <property type="match status" value="1"/>
</dbReference>
<dbReference type="Proteomes" id="UP000236333">
    <property type="component" value="Unassembled WGS sequence"/>
</dbReference>
<evidence type="ECO:0000313" key="2">
    <source>
        <dbReference type="EMBL" id="PNH01445.1"/>
    </source>
</evidence>
<dbReference type="AlphaFoldDB" id="A0A2J7ZMF5"/>
<dbReference type="GO" id="GO:0032389">
    <property type="term" value="C:MutLalpha complex"/>
    <property type="evidence" value="ECO:0007669"/>
    <property type="project" value="TreeGrafter"/>
</dbReference>
<accession>A0A2J7ZMF5</accession>
<protein>
    <submittedName>
        <fullName evidence="2">DNA mismatch repair protein PMS1</fullName>
    </submittedName>
</protein>
<feature type="region of interest" description="Disordered" evidence="1">
    <location>
        <begin position="22"/>
        <end position="41"/>
    </location>
</feature>
<dbReference type="EMBL" id="PGGS01000892">
    <property type="protein sequence ID" value="PNH01445.1"/>
    <property type="molecule type" value="Genomic_DNA"/>
</dbReference>
<evidence type="ECO:0000256" key="1">
    <source>
        <dbReference type="SAM" id="MobiDB-lite"/>
    </source>
</evidence>
<dbReference type="SUPFAM" id="SSF118116">
    <property type="entry name" value="DNA mismatch repair protein MutL"/>
    <property type="match status" value="1"/>
</dbReference>
<feature type="compositionally biased region" description="Gly residues" evidence="1">
    <location>
        <begin position="80"/>
        <end position="93"/>
    </location>
</feature>
<comment type="caution">
    <text evidence="2">The sequence shown here is derived from an EMBL/GenBank/DDBJ whole genome shotgun (WGS) entry which is preliminary data.</text>
</comment>
<dbReference type="InterPro" id="IPR038973">
    <property type="entry name" value="MutL/Mlh/Pms-like"/>
</dbReference>
<proteinExistence type="predicted"/>
<evidence type="ECO:0000313" key="3">
    <source>
        <dbReference type="Proteomes" id="UP000236333"/>
    </source>
</evidence>